<keyword evidence="2 11" id="KW-0813">Transport</keyword>
<dbReference type="GO" id="GO:0009279">
    <property type="term" value="C:cell outer membrane"/>
    <property type="evidence" value="ECO:0007669"/>
    <property type="project" value="UniProtKB-SubCell"/>
</dbReference>
<protein>
    <submittedName>
        <fullName evidence="16">TonB-dependent receptor</fullName>
    </submittedName>
</protein>
<dbReference type="PROSITE" id="PS52016">
    <property type="entry name" value="TONB_DEPENDENT_REC_3"/>
    <property type="match status" value="1"/>
</dbReference>
<keyword evidence="3 11" id="KW-1134">Transmembrane beta strand</keyword>
<evidence type="ECO:0000313" key="16">
    <source>
        <dbReference type="EMBL" id="MBC2665706.1"/>
    </source>
</evidence>
<dbReference type="Pfam" id="PF07715">
    <property type="entry name" value="Plug"/>
    <property type="match status" value="1"/>
</dbReference>
<dbReference type="AlphaFoldDB" id="A0A7X1FRM7"/>
<feature type="signal peptide" evidence="13">
    <location>
        <begin position="1"/>
        <end position="22"/>
    </location>
</feature>
<dbReference type="InterPro" id="IPR039426">
    <property type="entry name" value="TonB-dep_rcpt-like"/>
</dbReference>
<comment type="subcellular location">
    <subcellularLocation>
        <location evidence="1 11">Cell outer membrane</location>
        <topology evidence="1 11">Multi-pass membrane protein</topology>
    </subcellularLocation>
</comment>
<dbReference type="InterPro" id="IPR036942">
    <property type="entry name" value="Beta-barrel_TonB_sf"/>
</dbReference>
<comment type="caution">
    <text evidence="16">The sequence shown here is derived from an EMBL/GenBank/DDBJ whole genome shotgun (WGS) entry which is preliminary data.</text>
</comment>
<dbReference type="InterPro" id="IPR000531">
    <property type="entry name" value="Beta-barrel_TonB"/>
</dbReference>
<keyword evidence="9 11" id="KW-0472">Membrane</keyword>
<proteinExistence type="inferred from homology"/>
<keyword evidence="7" id="KW-0406">Ion transport</keyword>
<evidence type="ECO:0000259" key="15">
    <source>
        <dbReference type="Pfam" id="PF07715"/>
    </source>
</evidence>
<keyword evidence="5 11" id="KW-0812">Transmembrane</keyword>
<accession>A0A7X1FRM7</accession>
<evidence type="ECO:0000256" key="13">
    <source>
        <dbReference type="SAM" id="SignalP"/>
    </source>
</evidence>
<evidence type="ECO:0000313" key="17">
    <source>
        <dbReference type="Proteomes" id="UP000566813"/>
    </source>
</evidence>
<evidence type="ECO:0000256" key="5">
    <source>
        <dbReference type="ARBA" id="ARBA00022692"/>
    </source>
</evidence>
<feature type="domain" description="TonB-dependent receptor-like beta-barrel" evidence="14">
    <location>
        <begin position="270"/>
        <end position="758"/>
    </location>
</feature>
<reference evidence="16 17" key="1">
    <citation type="submission" date="2020-08" db="EMBL/GenBank/DDBJ databases">
        <title>The genome sequence of type strain Novosphingobium flavum NBRC 111647.</title>
        <authorList>
            <person name="Liu Y."/>
        </authorList>
    </citation>
    <scope>NUCLEOTIDE SEQUENCE [LARGE SCALE GENOMIC DNA]</scope>
    <source>
        <strain evidence="16 17">NBRC 111647</strain>
    </source>
</reference>
<dbReference type="SUPFAM" id="SSF56935">
    <property type="entry name" value="Porins"/>
    <property type="match status" value="1"/>
</dbReference>
<keyword evidence="16" id="KW-0675">Receptor</keyword>
<evidence type="ECO:0000256" key="4">
    <source>
        <dbReference type="ARBA" id="ARBA00022496"/>
    </source>
</evidence>
<organism evidence="16 17">
    <name type="scientific">Novosphingobium flavum</name>
    <dbReference type="NCBI Taxonomy" id="1778672"/>
    <lineage>
        <taxon>Bacteria</taxon>
        <taxon>Pseudomonadati</taxon>
        <taxon>Pseudomonadota</taxon>
        <taxon>Alphaproteobacteria</taxon>
        <taxon>Sphingomonadales</taxon>
        <taxon>Sphingomonadaceae</taxon>
        <taxon>Novosphingobium</taxon>
    </lineage>
</organism>
<evidence type="ECO:0000256" key="12">
    <source>
        <dbReference type="RuleBase" id="RU003357"/>
    </source>
</evidence>
<name>A0A7X1FRM7_9SPHN</name>
<evidence type="ECO:0000259" key="14">
    <source>
        <dbReference type="Pfam" id="PF00593"/>
    </source>
</evidence>
<evidence type="ECO:0000256" key="10">
    <source>
        <dbReference type="ARBA" id="ARBA00023237"/>
    </source>
</evidence>
<comment type="similarity">
    <text evidence="11 12">Belongs to the TonB-dependent receptor family.</text>
</comment>
<dbReference type="EMBL" id="JACLAW010000006">
    <property type="protein sequence ID" value="MBC2665706.1"/>
    <property type="molecule type" value="Genomic_DNA"/>
</dbReference>
<keyword evidence="4" id="KW-0410">Iron transport</keyword>
<evidence type="ECO:0000256" key="8">
    <source>
        <dbReference type="ARBA" id="ARBA00023077"/>
    </source>
</evidence>
<dbReference type="Pfam" id="PF00593">
    <property type="entry name" value="TonB_dep_Rec_b-barrel"/>
    <property type="match status" value="1"/>
</dbReference>
<feature type="domain" description="TonB-dependent receptor plug" evidence="15">
    <location>
        <begin position="57"/>
        <end position="164"/>
    </location>
</feature>
<dbReference type="GO" id="GO:0006826">
    <property type="term" value="P:iron ion transport"/>
    <property type="evidence" value="ECO:0007669"/>
    <property type="project" value="UniProtKB-KW"/>
</dbReference>
<keyword evidence="17" id="KW-1185">Reference proteome</keyword>
<keyword evidence="8 12" id="KW-0798">TonB box</keyword>
<dbReference type="PANTHER" id="PTHR32552:SF81">
    <property type="entry name" value="TONB-DEPENDENT OUTER MEMBRANE RECEPTOR"/>
    <property type="match status" value="1"/>
</dbReference>
<dbReference type="Gene3D" id="2.40.170.20">
    <property type="entry name" value="TonB-dependent receptor, beta-barrel domain"/>
    <property type="match status" value="1"/>
</dbReference>
<sequence>MRTFLLGTTAIIAAGATSQVHAQTADVAPSAFRPQNAEAAAPLDEIIVTAQRRSENLQKAAVPVTVVTGDALATAQVSTPEQLSRLVPSLAVQSGGGANTTFFVRGVGNFTNNAYSDPAIAFNYDGVYVGRPTSTSGAFYDLERVEMLPGPQGTLYGRNATAGALNIIPKQPVLGQLSASALMSYGNYDAINAQGSVNAPLGGSAAFRLAGNLVKHDGYLSDGTSDQRDSALRAQILGEFGPDLTVRFGVDWAHQGGKGIGYSYATFSSLNQGAGTYSYPPTPFDPEIGILDPKAQSLREARFVPVIGRTLRSLDSRQNQDNTFFGVTGEVKYQTPLGALTLIPAYRSAKLDNIFHAGGGTSLINELQRQHSLEVRLAGERHGALDYMLGGYYFHETVDGNDNYNQEFLWNLQTFRSRTDSYAAFARITAHLADRLRLVGGLRYTKDKKQFDGVSNVVTLVCAAPACPTAPGIPASLSLSDIPFPIPAVGGTPLPVGSTGALAIRIQTVVDQGISTGQVTAHAGVELDLTPTSLLYANFENGYHAGGFALAAGFTTYAPEYIDAYTIGSKNRFFGGRLQVNIEAFYWKYRNQQVSHSGIDANGNPGFLTENAGASTNKGVAIDIQARPATDTLLTANVQYLDARFNNFLYTLPNRNPPQVGCPYSTNPANAATFLVNCSGQTSFNAPRWTLNLNAQQRVSVGNFNLVLDASTQFKTSQMTGFEYLQFERTPSYWSSNASITLEPRQKNWSISAFVRNIENRRIVFTSTISNIGSGTVATTPPRTYGMRLGATF</sequence>
<dbReference type="PANTHER" id="PTHR32552">
    <property type="entry name" value="FERRICHROME IRON RECEPTOR-RELATED"/>
    <property type="match status" value="1"/>
</dbReference>
<dbReference type="Proteomes" id="UP000566813">
    <property type="component" value="Unassembled WGS sequence"/>
</dbReference>
<keyword evidence="6" id="KW-0408">Iron</keyword>
<keyword evidence="13" id="KW-0732">Signal</keyword>
<evidence type="ECO:0000256" key="7">
    <source>
        <dbReference type="ARBA" id="ARBA00023065"/>
    </source>
</evidence>
<feature type="chain" id="PRO_5030584915" evidence="13">
    <location>
        <begin position="23"/>
        <end position="793"/>
    </location>
</feature>
<evidence type="ECO:0000256" key="11">
    <source>
        <dbReference type="PROSITE-ProRule" id="PRU01360"/>
    </source>
</evidence>
<evidence type="ECO:0000256" key="9">
    <source>
        <dbReference type="ARBA" id="ARBA00023136"/>
    </source>
</evidence>
<gene>
    <name evidence="16" type="ORF">H7F51_09230</name>
</gene>
<keyword evidence="10 11" id="KW-0998">Cell outer membrane</keyword>
<dbReference type="RefSeq" id="WP_185663966.1">
    <property type="nucleotide sequence ID" value="NZ_JACLAW010000006.1"/>
</dbReference>
<evidence type="ECO:0000256" key="2">
    <source>
        <dbReference type="ARBA" id="ARBA00022448"/>
    </source>
</evidence>
<evidence type="ECO:0000256" key="6">
    <source>
        <dbReference type="ARBA" id="ARBA00023004"/>
    </source>
</evidence>
<evidence type="ECO:0000256" key="3">
    <source>
        <dbReference type="ARBA" id="ARBA00022452"/>
    </source>
</evidence>
<dbReference type="InterPro" id="IPR012910">
    <property type="entry name" value="Plug_dom"/>
</dbReference>
<evidence type="ECO:0000256" key="1">
    <source>
        <dbReference type="ARBA" id="ARBA00004571"/>
    </source>
</evidence>